<comment type="caution">
    <text evidence="1">The sequence shown here is derived from an EMBL/GenBank/DDBJ whole genome shotgun (WGS) entry which is preliminary data.</text>
</comment>
<evidence type="ECO:0000313" key="1">
    <source>
        <dbReference type="EMBL" id="KAJ9696795.1"/>
    </source>
</evidence>
<dbReference type="AlphaFoldDB" id="A0AA38ZWV7"/>
<dbReference type="Proteomes" id="UP001168098">
    <property type="component" value="Unassembled WGS sequence"/>
</dbReference>
<evidence type="ECO:0000313" key="2">
    <source>
        <dbReference type="Proteomes" id="UP001168098"/>
    </source>
</evidence>
<proteinExistence type="predicted"/>
<name>A0AA38ZWV7_VITRO</name>
<organism evidence="1 2">
    <name type="scientific">Vitis rotundifolia</name>
    <name type="common">Muscadine grape</name>
    <dbReference type="NCBI Taxonomy" id="103349"/>
    <lineage>
        <taxon>Eukaryota</taxon>
        <taxon>Viridiplantae</taxon>
        <taxon>Streptophyta</taxon>
        <taxon>Embryophyta</taxon>
        <taxon>Tracheophyta</taxon>
        <taxon>Spermatophyta</taxon>
        <taxon>Magnoliopsida</taxon>
        <taxon>eudicotyledons</taxon>
        <taxon>Gunneridae</taxon>
        <taxon>Pentapetalae</taxon>
        <taxon>rosids</taxon>
        <taxon>Vitales</taxon>
        <taxon>Vitaceae</taxon>
        <taxon>Viteae</taxon>
        <taxon>Vitis</taxon>
    </lineage>
</organism>
<accession>A0AA38ZWV7</accession>
<sequence length="68" mass="7995">MESTKVIKVKYGELENGRTGEKEESLWVIYCNFSITTRTDECFEDERKELSKSRREDQVNSKSGSWIL</sequence>
<keyword evidence="2" id="KW-1185">Reference proteome</keyword>
<gene>
    <name evidence="1" type="ORF">PVL29_008818</name>
</gene>
<dbReference type="EMBL" id="JARBHA010000007">
    <property type="protein sequence ID" value="KAJ9696795.1"/>
    <property type="molecule type" value="Genomic_DNA"/>
</dbReference>
<reference evidence="1 2" key="1">
    <citation type="journal article" date="2023" name="BMC Biotechnol.">
        <title>Vitis rotundifolia cv Carlos genome sequencing.</title>
        <authorList>
            <person name="Huff M."/>
            <person name="Hulse-Kemp A."/>
            <person name="Scheffler B."/>
            <person name="Youngblood R."/>
            <person name="Simpson S."/>
            <person name="Babiker E."/>
            <person name="Staton M."/>
        </authorList>
    </citation>
    <scope>NUCLEOTIDE SEQUENCE [LARGE SCALE GENOMIC DNA]</scope>
    <source>
        <tissue evidence="1">Leaf</tissue>
    </source>
</reference>
<protein>
    <submittedName>
        <fullName evidence="1">Uncharacterized protein</fullName>
    </submittedName>
</protein>